<dbReference type="Gene3D" id="1.10.357.10">
    <property type="entry name" value="Tetracycline Repressor, domain 2"/>
    <property type="match status" value="1"/>
</dbReference>
<dbReference type="GO" id="GO:0003700">
    <property type="term" value="F:DNA-binding transcription factor activity"/>
    <property type="evidence" value="ECO:0007669"/>
    <property type="project" value="TreeGrafter"/>
</dbReference>
<evidence type="ECO:0000259" key="5">
    <source>
        <dbReference type="PROSITE" id="PS50977"/>
    </source>
</evidence>
<dbReference type="OrthoDB" id="9779746at2"/>
<keyword evidence="2 4" id="KW-0238">DNA-binding</keyword>
<dbReference type="STRING" id="366602.Caul_2679"/>
<dbReference type="PROSITE" id="PS01081">
    <property type="entry name" value="HTH_TETR_1"/>
    <property type="match status" value="1"/>
</dbReference>
<dbReference type="AlphaFoldDB" id="B0SY59"/>
<dbReference type="GO" id="GO:0000976">
    <property type="term" value="F:transcription cis-regulatory region binding"/>
    <property type="evidence" value="ECO:0007669"/>
    <property type="project" value="TreeGrafter"/>
</dbReference>
<dbReference type="InterPro" id="IPR041669">
    <property type="entry name" value="TetR_C_15"/>
</dbReference>
<dbReference type="KEGG" id="cak:Caul_2679"/>
<evidence type="ECO:0000256" key="1">
    <source>
        <dbReference type="ARBA" id="ARBA00023015"/>
    </source>
</evidence>
<accession>B0SY59</accession>
<dbReference type="PROSITE" id="PS50977">
    <property type="entry name" value="HTH_TETR_2"/>
    <property type="match status" value="1"/>
</dbReference>
<feature type="domain" description="HTH tetR-type" evidence="5">
    <location>
        <begin position="28"/>
        <end position="88"/>
    </location>
</feature>
<gene>
    <name evidence="6" type="ordered locus">Caul_2679</name>
</gene>
<dbReference type="Pfam" id="PF17918">
    <property type="entry name" value="TetR_C_15"/>
    <property type="match status" value="1"/>
</dbReference>
<proteinExistence type="predicted"/>
<dbReference type="HOGENOM" id="CLU_069356_46_5_5"/>
<feature type="DNA-binding region" description="H-T-H motif" evidence="4">
    <location>
        <begin position="51"/>
        <end position="70"/>
    </location>
</feature>
<dbReference type="PANTHER" id="PTHR30055:SF234">
    <property type="entry name" value="HTH-TYPE TRANSCRIPTIONAL REGULATOR BETI"/>
    <property type="match status" value="1"/>
</dbReference>
<dbReference type="InterPro" id="IPR023772">
    <property type="entry name" value="DNA-bd_HTH_TetR-type_CS"/>
</dbReference>
<dbReference type="eggNOG" id="COG1309">
    <property type="taxonomic scope" value="Bacteria"/>
</dbReference>
<keyword evidence="3" id="KW-0804">Transcription</keyword>
<name>B0SY59_CAUSK</name>
<reference evidence="6" key="1">
    <citation type="submission" date="2008-01" db="EMBL/GenBank/DDBJ databases">
        <title>Complete sequence of chromosome of Caulobacter sp. K31.</title>
        <authorList>
            <consortium name="US DOE Joint Genome Institute"/>
            <person name="Copeland A."/>
            <person name="Lucas S."/>
            <person name="Lapidus A."/>
            <person name="Barry K."/>
            <person name="Glavina del Rio T."/>
            <person name="Dalin E."/>
            <person name="Tice H."/>
            <person name="Pitluck S."/>
            <person name="Bruce D."/>
            <person name="Goodwin L."/>
            <person name="Thompson L.S."/>
            <person name="Brettin T."/>
            <person name="Detter J.C."/>
            <person name="Han C."/>
            <person name="Schmutz J."/>
            <person name="Larimer F."/>
            <person name="Land M."/>
            <person name="Hauser L."/>
            <person name="Kyrpides N."/>
            <person name="Kim E."/>
            <person name="Stephens C."/>
            <person name="Richardson P."/>
        </authorList>
    </citation>
    <scope>NUCLEOTIDE SEQUENCE [LARGE SCALE GENOMIC DNA]</scope>
    <source>
        <strain evidence="6">K31</strain>
    </source>
</reference>
<evidence type="ECO:0000256" key="2">
    <source>
        <dbReference type="ARBA" id="ARBA00023125"/>
    </source>
</evidence>
<evidence type="ECO:0000313" key="6">
    <source>
        <dbReference type="EMBL" id="ABZ71806.1"/>
    </source>
</evidence>
<evidence type="ECO:0000256" key="3">
    <source>
        <dbReference type="ARBA" id="ARBA00023163"/>
    </source>
</evidence>
<dbReference type="EMBL" id="CP000927">
    <property type="protein sequence ID" value="ABZ71806.1"/>
    <property type="molecule type" value="Genomic_DNA"/>
</dbReference>
<dbReference type="InterPro" id="IPR001647">
    <property type="entry name" value="HTH_TetR"/>
</dbReference>
<dbReference type="Pfam" id="PF00440">
    <property type="entry name" value="TetR_N"/>
    <property type="match status" value="1"/>
</dbReference>
<evidence type="ECO:0000256" key="4">
    <source>
        <dbReference type="PROSITE-ProRule" id="PRU00335"/>
    </source>
</evidence>
<keyword evidence="1" id="KW-0805">Transcription regulation</keyword>
<protein>
    <submittedName>
        <fullName evidence="6">Transcriptional regulator, TetR family</fullName>
    </submittedName>
</protein>
<sequence length="233" mass="25978">MPKATAKTSAGPDIALDAKLQPTQARGQDTYEIVLATAGEMLRETGFEQLTTNAICKRAGLTPPALYRYFPNKYAILKELGDRLMKAQDDKVFAWIEAGGLEGDTAAERIEKNVAMMVEMIEMTRRFPGGAAIGRALRAVPMLQQLRFASRDMVAEQFGEILKARYPAAPDARVRIAMRMMVELTYSASEMAVEEPDQDAVALSREVCLLFERYFDTFGDPSLLPWNDTLQEQ</sequence>
<dbReference type="InterPro" id="IPR009057">
    <property type="entry name" value="Homeodomain-like_sf"/>
</dbReference>
<dbReference type="PANTHER" id="PTHR30055">
    <property type="entry name" value="HTH-TYPE TRANSCRIPTIONAL REGULATOR RUTR"/>
    <property type="match status" value="1"/>
</dbReference>
<dbReference type="PRINTS" id="PR00455">
    <property type="entry name" value="HTHTETR"/>
</dbReference>
<organism evidence="6">
    <name type="scientific">Caulobacter sp. (strain K31)</name>
    <dbReference type="NCBI Taxonomy" id="366602"/>
    <lineage>
        <taxon>Bacteria</taxon>
        <taxon>Pseudomonadati</taxon>
        <taxon>Pseudomonadota</taxon>
        <taxon>Alphaproteobacteria</taxon>
        <taxon>Caulobacterales</taxon>
        <taxon>Caulobacteraceae</taxon>
        <taxon>Caulobacter</taxon>
    </lineage>
</organism>
<dbReference type="InterPro" id="IPR050109">
    <property type="entry name" value="HTH-type_TetR-like_transc_reg"/>
</dbReference>
<dbReference type="SUPFAM" id="SSF46689">
    <property type="entry name" value="Homeodomain-like"/>
    <property type="match status" value="1"/>
</dbReference>